<evidence type="ECO:0000313" key="3">
    <source>
        <dbReference type="Proteomes" id="UP000054350"/>
    </source>
</evidence>
<evidence type="ECO:0000256" key="1">
    <source>
        <dbReference type="SAM" id="MobiDB-lite"/>
    </source>
</evidence>
<sequence length="401" mass="42789">MDEGHYGSRGRGRGRGRGGFRGGRGRGGSYGGGGGGGHGDDSHDNHRGGFRGGRGGRGRGGGEGGYQNRHHDGGSFRGGRGGGGRGGYHQNRHQQHNNNNAIPGPRADPNAASGPTEFKEYMKRSHNNPLHIYRGHYEHYPAIPVEEWLTRYLLMNQTTDNLRSDRIPLVIPELRVADGEWGDVRLDGPEVGKVPVVGWLPVQLQRNGLPWDQAGPIAANPAISLPSIDAIDVTKSWPHLIDPLVRANRRLPGGGIMAAAPGMFPAAATAMPRTDASVAAPPMDLNPLQPMLMPGLVTCPERLPTRSNPNPDMTPNPLKRPSNAHQYPDLRAERAQERANTYSIGIAPNEEAMHTAKKMRTDAPVQAPPPSAAAAASAPAALFDRVAASVAAPPRGAWYRG</sequence>
<gene>
    <name evidence="2" type="ORF">AMAG_13669</name>
</gene>
<reference evidence="2 3" key="1">
    <citation type="submission" date="2009-11" db="EMBL/GenBank/DDBJ databases">
        <title>Annotation of Allomyces macrogynus ATCC 38327.</title>
        <authorList>
            <consortium name="The Broad Institute Genome Sequencing Platform"/>
            <person name="Russ C."/>
            <person name="Cuomo C."/>
            <person name="Burger G."/>
            <person name="Gray M.W."/>
            <person name="Holland P.W.H."/>
            <person name="King N."/>
            <person name="Lang F.B.F."/>
            <person name="Roger A.J."/>
            <person name="Ruiz-Trillo I."/>
            <person name="Young S.K."/>
            <person name="Zeng Q."/>
            <person name="Gargeya S."/>
            <person name="Fitzgerald M."/>
            <person name="Haas B."/>
            <person name="Abouelleil A."/>
            <person name="Alvarado L."/>
            <person name="Arachchi H.M."/>
            <person name="Berlin A."/>
            <person name="Chapman S.B."/>
            <person name="Gearin G."/>
            <person name="Goldberg J."/>
            <person name="Griggs A."/>
            <person name="Gujja S."/>
            <person name="Hansen M."/>
            <person name="Heiman D."/>
            <person name="Howarth C."/>
            <person name="Larimer J."/>
            <person name="Lui A."/>
            <person name="MacDonald P.J.P."/>
            <person name="McCowen C."/>
            <person name="Montmayeur A."/>
            <person name="Murphy C."/>
            <person name="Neiman D."/>
            <person name="Pearson M."/>
            <person name="Priest M."/>
            <person name="Roberts A."/>
            <person name="Saif S."/>
            <person name="Shea T."/>
            <person name="Sisk P."/>
            <person name="Stolte C."/>
            <person name="Sykes S."/>
            <person name="Wortman J."/>
            <person name="Nusbaum C."/>
            <person name="Birren B."/>
        </authorList>
    </citation>
    <scope>NUCLEOTIDE SEQUENCE [LARGE SCALE GENOMIC DNA]</scope>
    <source>
        <strain evidence="2 3">ATCC 38327</strain>
    </source>
</reference>
<feature type="compositionally biased region" description="Gly residues" evidence="1">
    <location>
        <begin position="19"/>
        <end position="37"/>
    </location>
</feature>
<dbReference type="EMBL" id="GG745360">
    <property type="protein sequence ID" value="KNE69288.1"/>
    <property type="molecule type" value="Genomic_DNA"/>
</dbReference>
<feature type="region of interest" description="Disordered" evidence="1">
    <location>
        <begin position="302"/>
        <end position="324"/>
    </location>
</feature>
<dbReference type="Proteomes" id="UP000054350">
    <property type="component" value="Unassembled WGS sequence"/>
</dbReference>
<dbReference type="AlphaFoldDB" id="A0A0L0T354"/>
<feature type="compositionally biased region" description="Gly residues" evidence="1">
    <location>
        <begin position="50"/>
        <end position="65"/>
    </location>
</feature>
<evidence type="ECO:0000313" key="2">
    <source>
        <dbReference type="EMBL" id="KNE69288.1"/>
    </source>
</evidence>
<feature type="compositionally biased region" description="Gly residues" evidence="1">
    <location>
        <begin position="75"/>
        <end position="87"/>
    </location>
</feature>
<feature type="region of interest" description="Disordered" evidence="1">
    <location>
        <begin position="1"/>
        <end position="115"/>
    </location>
</feature>
<feature type="compositionally biased region" description="Basic and acidic residues" evidence="1">
    <location>
        <begin position="38"/>
        <end position="47"/>
    </location>
</feature>
<name>A0A0L0T354_ALLM3</name>
<feature type="compositionally biased region" description="Basic residues" evidence="1">
    <location>
        <begin position="8"/>
        <end position="18"/>
    </location>
</feature>
<organism evidence="2 3">
    <name type="scientific">Allomyces macrogynus (strain ATCC 38327)</name>
    <name type="common">Allomyces javanicus var. macrogynus</name>
    <dbReference type="NCBI Taxonomy" id="578462"/>
    <lineage>
        <taxon>Eukaryota</taxon>
        <taxon>Fungi</taxon>
        <taxon>Fungi incertae sedis</taxon>
        <taxon>Blastocladiomycota</taxon>
        <taxon>Blastocladiomycetes</taxon>
        <taxon>Blastocladiales</taxon>
        <taxon>Blastocladiaceae</taxon>
        <taxon>Allomyces</taxon>
    </lineage>
</organism>
<accession>A0A0L0T354</accession>
<dbReference type="VEuPathDB" id="FungiDB:AMAG_13669"/>
<dbReference type="OrthoDB" id="5599534at2759"/>
<keyword evidence="3" id="KW-1185">Reference proteome</keyword>
<protein>
    <submittedName>
        <fullName evidence="2">Uncharacterized protein</fullName>
    </submittedName>
</protein>
<reference evidence="3" key="2">
    <citation type="submission" date="2009-11" db="EMBL/GenBank/DDBJ databases">
        <title>The Genome Sequence of Allomyces macrogynus strain ATCC 38327.</title>
        <authorList>
            <consortium name="The Broad Institute Genome Sequencing Platform"/>
            <person name="Russ C."/>
            <person name="Cuomo C."/>
            <person name="Shea T."/>
            <person name="Young S.K."/>
            <person name="Zeng Q."/>
            <person name="Koehrsen M."/>
            <person name="Haas B."/>
            <person name="Borodovsky M."/>
            <person name="Guigo R."/>
            <person name="Alvarado L."/>
            <person name="Berlin A."/>
            <person name="Borenstein D."/>
            <person name="Chen Z."/>
            <person name="Engels R."/>
            <person name="Freedman E."/>
            <person name="Gellesch M."/>
            <person name="Goldberg J."/>
            <person name="Griggs A."/>
            <person name="Gujja S."/>
            <person name="Heiman D."/>
            <person name="Hepburn T."/>
            <person name="Howarth C."/>
            <person name="Jen D."/>
            <person name="Larson L."/>
            <person name="Lewis B."/>
            <person name="Mehta T."/>
            <person name="Park D."/>
            <person name="Pearson M."/>
            <person name="Roberts A."/>
            <person name="Saif S."/>
            <person name="Shenoy N."/>
            <person name="Sisk P."/>
            <person name="Stolte C."/>
            <person name="Sykes S."/>
            <person name="Walk T."/>
            <person name="White J."/>
            <person name="Yandava C."/>
            <person name="Burger G."/>
            <person name="Gray M.W."/>
            <person name="Holland P.W.H."/>
            <person name="King N."/>
            <person name="Lang F.B.F."/>
            <person name="Roger A.J."/>
            <person name="Ruiz-Trillo I."/>
            <person name="Lander E."/>
            <person name="Nusbaum C."/>
        </authorList>
    </citation>
    <scope>NUCLEOTIDE SEQUENCE [LARGE SCALE GENOMIC DNA]</scope>
    <source>
        <strain evidence="3">ATCC 38327</strain>
    </source>
</reference>
<proteinExistence type="predicted"/>